<feature type="transmembrane region" description="Helical" evidence="1">
    <location>
        <begin position="6"/>
        <end position="26"/>
    </location>
</feature>
<dbReference type="Pfam" id="PF07009">
    <property type="entry name" value="NusG_II"/>
    <property type="match status" value="1"/>
</dbReference>
<gene>
    <name evidence="2" type="ORF">HKBW3S33_01716</name>
</gene>
<protein>
    <recommendedName>
        <fullName evidence="4">NusG domain-containing protein</fullName>
    </recommendedName>
</protein>
<evidence type="ECO:0008006" key="4">
    <source>
        <dbReference type="Google" id="ProtNLM"/>
    </source>
</evidence>
<dbReference type="RefSeq" id="WP_176233750.1">
    <property type="nucleotide sequence ID" value="NZ_BLRY01000170.1"/>
</dbReference>
<accession>A0A6V8QFJ7</accession>
<keyword evidence="1" id="KW-0472">Membrane</keyword>
<dbReference type="InterPro" id="IPR038690">
    <property type="entry name" value="NusG_2_sf"/>
</dbReference>
<evidence type="ECO:0000313" key="2">
    <source>
        <dbReference type="EMBL" id="GFP28301.1"/>
    </source>
</evidence>
<comment type="caution">
    <text evidence="2">The sequence shown here is derived from an EMBL/GenBank/DDBJ whole genome shotgun (WGS) entry which is preliminary data.</text>
</comment>
<keyword evidence="3" id="KW-1185">Reference proteome</keyword>
<keyword evidence="1" id="KW-1133">Transmembrane helix</keyword>
<dbReference type="AlphaFoldDB" id="A0A6V8QFJ7"/>
<dbReference type="EMBL" id="BLRY01000170">
    <property type="protein sequence ID" value="GFP28301.1"/>
    <property type="molecule type" value="Genomic_DNA"/>
</dbReference>
<name>A0A6V8QFJ7_9ACTN</name>
<dbReference type="Proteomes" id="UP000591948">
    <property type="component" value="Unassembled WGS sequence"/>
</dbReference>
<dbReference type="CDD" id="cd09846">
    <property type="entry name" value="DUF1312"/>
    <property type="match status" value="1"/>
</dbReference>
<organism evidence="2 3">
    <name type="scientific">Candidatus Hakubella thermalkaliphila</name>
    <dbReference type="NCBI Taxonomy" id="2754717"/>
    <lineage>
        <taxon>Bacteria</taxon>
        <taxon>Bacillati</taxon>
        <taxon>Actinomycetota</taxon>
        <taxon>Actinomycetota incertae sedis</taxon>
        <taxon>Candidatus Hakubellales</taxon>
        <taxon>Candidatus Hakubellaceae</taxon>
        <taxon>Candidatus Hakubella</taxon>
    </lineage>
</organism>
<sequence>MKRGDLLIYLFSASMLLFSFLLYLLLYSGLGFDQHIESVVVEYKKQVYAKIPLPSPERTIDINGPWGVIMLDLNGYKVRVNPFSPLYCPDKICMRQGWISKPPETIVCLPNRIIIYYQGGKYIDGLTY</sequence>
<evidence type="ECO:0000313" key="3">
    <source>
        <dbReference type="Proteomes" id="UP000591948"/>
    </source>
</evidence>
<keyword evidence="1" id="KW-0812">Transmembrane</keyword>
<dbReference type="Gene3D" id="2.60.320.10">
    <property type="entry name" value="N-utilization substance G protein NusG, insert domain"/>
    <property type="match status" value="1"/>
</dbReference>
<reference evidence="2 3" key="1">
    <citation type="journal article" date="2020" name="Front. Microbiol.">
        <title>Single-cell genomics of novel Actinobacteria with the Wood-Ljungdahl pathway discovered in a serpentinizing system.</title>
        <authorList>
            <person name="Merino N."/>
            <person name="Kawai M."/>
            <person name="Boyd E.S."/>
            <person name="Colman D.R."/>
            <person name="McGlynn S.E."/>
            <person name="Nealson K.H."/>
            <person name="Kurokawa K."/>
            <person name="Hongoh Y."/>
        </authorList>
    </citation>
    <scope>NUCLEOTIDE SEQUENCE [LARGE SCALE GENOMIC DNA]</scope>
    <source>
        <strain evidence="2 3">S33</strain>
    </source>
</reference>
<evidence type="ECO:0000256" key="1">
    <source>
        <dbReference type="SAM" id="Phobius"/>
    </source>
</evidence>
<proteinExistence type="predicted"/>